<sequence length="123" mass="14273">MRIRPEKVAHLMRREVADILETRLRDPRLTTTVTVTDVQVTHDLSFARIYVTMMGERESRAAGMAALQHAAGFVRRELGDRLGLREVPEVRFLYDESLDHGQRVEELLKKIERGEKVEDEETE</sequence>
<dbReference type="SUPFAM" id="SSF89919">
    <property type="entry name" value="Ribosome-binding factor A, RbfA"/>
    <property type="match status" value="1"/>
</dbReference>
<dbReference type="NCBIfam" id="TIGR00082">
    <property type="entry name" value="rbfA"/>
    <property type="match status" value="1"/>
</dbReference>
<accession>A0A933SFK6</accession>
<dbReference type="Pfam" id="PF02033">
    <property type="entry name" value="RBFA"/>
    <property type="match status" value="1"/>
</dbReference>
<keyword evidence="1 2" id="KW-0690">Ribosome biogenesis</keyword>
<gene>
    <name evidence="2 3" type="primary">rbfA</name>
    <name evidence="3" type="ORF">HZA61_13105</name>
</gene>
<evidence type="ECO:0000313" key="4">
    <source>
        <dbReference type="Proteomes" id="UP000696931"/>
    </source>
</evidence>
<protein>
    <recommendedName>
        <fullName evidence="2">Ribosome-binding factor A</fullName>
    </recommendedName>
</protein>
<evidence type="ECO:0000256" key="2">
    <source>
        <dbReference type="HAMAP-Rule" id="MF_00003"/>
    </source>
</evidence>
<dbReference type="GO" id="GO:0005829">
    <property type="term" value="C:cytosol"/>
    <property type="evidence" value="ECO:0007669"/>
    <property type="project" value="TreeGrafter"/>
</dbReference>
<dbReference type="PROSITE" id="PS01319">
    <property type="entry name" value="RBFA"/>
    <property type="match status" value="1"/>
</dbReference>
<dbReference type="Proteomes" id="UP000696931">
    <property type="component" value="Unassembled WGS sequence"/>
</dbReference>
<dbReference type="InterPro" id="IPR020053">
    <property type="entry name" value="Ribosome-bd_factorA_CS"/>
</dbReference>
<keyword evidence="2" id="KW-0963">Cytoplasm</keyword>
<dbReference type="InterPro" id="IPR000238">
    <property type="entry name" value="RbfA"/>
</dbReference>
<dbReference type="HAMAP" id="MF_00003">
    <property type="entry name" value="RbfA"/>
    <property type="match status" value="1"/>
</dbReference>
<proteinExistence type="inferred from homology"/>
<dbReference type="InterPro" id="IPR015946">
    <property type="entry name" value="KH_dom-like_a/b"/>
</dbReference>
<comment type="function">
    <text evidence="2">One of several proteins that assist in the late maturation steps of the functional core of the 30S ribosomal subunit. Associates with free 30S ribosomal subunits (but not with 30S subunits that are part of 70S ribosomes or polysomes). Required for efficient processing of 16S rRNA. May interact with the 5'-terminal helix region of 16S rRNA.</text>
</comment>
<dbReference type="EMBL" id="JACRIW010000092">
    <property type="protein sequence ID" value="MBI5170421.1"/>
    <property type="molecule type" value="Genomic_DNA"/>
</dbReference>
<dbReference type="AlphaFoldDB" id="A0A933SFK6"/>
<dbReference type="Gene3D" id="3.30.300.20">
    <property type="match status" value="1"/>
</dbReference>
<evidence type="ECO:0000313" key="3">
    <source>
        <dbReference type="EMBL" id="MBI5170421.1"/>
    </source>
</evidence>
<comment type="subcellular location">
    <subcellularLocation>
        <location evidence="2">Cytoplasm</location>
    </subcellularLocation>
</comment>
<comment type="similarity">
    <text evidence="2">Belongs to the RbfA family.</text>
</comment>
<reference evidence="3" key="1">
    <citation type="submission" date="2020-07" db="EMBL/GenBank/DDBJ databases">
        <title>Huge and variable diversity of episymbiotic CPR bacteria and DPANN archaea in groundwater ecosystems.</title>
        <authorList>
            <person name="He C.Y."/>
            <person name="Keren R."/>
            <person name="Whittaker M."/>
            <person name="Farag I.F."/>
            <person name="Doudna J."/>
            <person name="Cate J.H.D."/>
            <person name="Banfield J.F."/>
        </authorList>
    </citation>
    <scope>NUCLEOTIDE SEQUENCE</scope>
    <source>
        <strain evidence="3">NC_groundwater_1813_Pr3_B-0.1um_71_17</strain>
    </source>
</reference>
<organism evidence="3 4">
    <name type="scientific">Eiseniibacteriota bacterium</name>
    <dbReference type="NCBI Taxonomy" id="2212470"/>
    <lineage>
        <taxon>Bacteria</taxon>
        <taxon>Candidatus Eiseniibacteriota</taxon>
    </lineage>
</organism>
<comment type="caution">
    <text evidence="3">The sequence shown here is derived from an EMBL/GenBank/DDBJ whole genome shotgun (WGS) entry which is preliminary data.</text>
</comment>
<name>A0A933SFK6_UNCEI</name>
<dbReference type="PANTHER" id="PTHR33515:SF1">
    <property type="entry name" value="RIBOSOME-BINDING FACTOR A, CHLOROPLASTIC-RELATED"/>
    <property type="match status" value="1"/>
</dbReference>
<comment type="subunit">
    <text evidence="2">Monomer. Binds 30S ribosomal subunits, but not 50S ribosomal subunits or 70S ribosomes.</text>
</comment>
<dbReference type="PANTHER" id="PTHR33515">
    <property type="entry name" value="RIBOSOME-BINDING FACTOR A, CHLOROPLASTIC-RELATED"/>
    <property type="match status" value="1"/>
</dbReference>
<dbReference type="InterPro" id="IPR023799">
    <property type="entry name" value="RbfA_dom_sf"/>
</dbReference>
<dbReference type="GO" id="GO:0030490">
    <property type="term" value="P:maturation of SSU-rRNA"/>
    <property type="evidence" value="ECO:0007669"/>
    <property type="project" value="UniProtKB-UniRule"/>
</dbReference>
<dbReference type="GO" id="GO:0043024">
    <property type="term" value="F:ribosomal small subunit binding"/>
    <property type="evidence" value="ECO:0007669"/>
    <property type="project" value="TreeGrafter"/>
</dbReference>
<evidence type="ECO:0000256" key="1">
    <source>
        <dbReference type="ARBA" id="ARBA00022517"/>
    </source>
</evidence>